<dbReference type="AlphaFoldDB" id="A0A0N0GL74"/>
<dbReference type="RefSeq" id="WP_161805166.1">
    <property type="nucleotide sequence ID" value="NZ_LAQT01000036.1"/>
</dbReference>
<name>A0A0N0GL74_9NEIS</name>
<dbReference type="Proteomes" id="UP000037939">
    <property type="component" value="Unassembled WGS sequence"/>
</dbReference>
<dbReference type="EMBL" id="LAQT01000036">
    <property type="protein sequence ID" value="KPC49637.1"/>
    <property type="molecule type" value="Genomic_DNA"/>
</dbReference>
<evidence type="ECO:0000313" key="2">
    <source>
        <dbReference type="Proteomes" id="UP000037939"/>
    </source>
</evidence>
<comment type="caution">
    <text evidence="1">The sequence shown here is derived from an EMBL/GenBank/DDBJ whole genome shotgun (WGS) entry which is preliminary data.</text>
</comment>
<organism evidence="1 2">
    <name type="scientific">Amantichitinum ursilacus</name>
    <dbReference type="NCBI Taxonomy" id="857265"/>
    <lineage>
        <taxon>Bacteria</taxon>
        <taxon>Pseudomonadati</taxon>
        <taxon>Pseudomonadota</taxon>
        <taxon>Betaproteobacteria</taxon>
        <taxon>Neisseriales</taxon>
        <taxon>Chitinibacteraceae</taxon>
        <taxon>Amantichitinum</taxon>
    </lineage>
</organism>
<proteinExistence type="predicted"/>
<gene>
    <name evidence="1" type="ORF">WG78_19980</name>
</gene>
<accession>A0A0N0GL74</accession>
<protein>
    <submittedName>
        <fullName evidence="1">Uncharacterized protein</fullName>
    </submittedName>
</protein>
<evidence type="ECO:0000313" key="1">
    <source>
        <dbReference type="EMBL" id="KPC49637.1"/>
    </source>
</evidence>
<keyword evidence="2" id="KW-1185">Reference proteome</keyword>
<reference evidence="1 2" key="1">
    <citation type="submission" date="2015-07" db="EMBL/GenBank/DDBJ databases">
        <title>Draft genome sequence of the Amantichitinum ursilacus IGB-41, a new chitin-degrading bacterium.</title>
        <authorList>
            <person name="Kirstahler P."/>
            <person name="Guenther M."/>
            <person name="Grumaz C."/>
            <person name="Rupp S."/>
            <person name="Zibek S."/>
            <person name="Sohn K."/>
        </authorList>
    </citation>
    <scope>NUCLEOTIDE SEQUENCE [LARGE SCALE GENOMIC DNA]</scope>
    <source>
        <strain evidence="1 2">IGB-41</strain>
    </source>
</reference>
<sequence length="58" mass="6480">MPLSLSPEQLGLIVQALELAAAVTQHDDPVGALRRQQLLLLAQRFAHLQPDYYVLQTE</sequence>